<protein>
    <submittedName>
        <fullName evidence="1">Uncharacterized protein</fullName>
    </submittedName>
</protein>
<proteinExistence type="predicted"/>
<name>A0A7M2GH66_SPHSA</name>
<evidence type="ECO:0000313" key="2">
    <source>
        <dbReference type="Proteomes" id="UP000593663"/>
    </source>
</evidence>
<dbReference type="RefSeq" id="WP_128830817.1">
    <property type="nucleotide sequence ID" value="NZ_BATN01000083.1"/>
</dbReference>
<sequence>MTAPARITQADMDRAVKSVKAAGVERARIVMDLKNQRIDIIIGDLKANADSEGPNPFDED</sequence>
<organism evidence="1 2">
    <name type="scientific">Sphingobium fuliginis (strain ATCC 27551)</name>
    <dbReference type="NCBI Taxonomy" id="336203"/>
    <lineage>
        <taxon>Bacteria</taxon>
        <taxon>Pseudomonadati</taxon>
        <taxon>Pseudomonadota</taxon>
        <taxon>Alphaproteobacteria</taxon>
        <taxon>Sphingomonadales</taxon>
        <taxon>Sphingomonadaceae</taxon>
        <taxon>Sphingobium</taxon>
    </lineage>
</organism>
<reference evidence="2" key="1">
    <citation type="submission" date="2020-08" db="EMBL/GenBank/DDBJ databases">
        <title>Complete genome sequence of Sphingobium barthaii strain KK22, a high-molecular-weight polycyclic aromatic hydrocarbon-degrading soil bacterium.</title>
        <authorList>
            <person name="Mori J.F."/>
            <person name="Kanaly R.A."/>
        </authorList>
    </citation>
    <scope>NUCLEOTIDE SEQUENCE [LARGE SCALE GENOMIC DNA]</scope>
    <source>
        <strain evidence="2">KK22</strain>
    </source>
</reference>
<accession>A0A7M2GH66</accession>
<dbReference type="KEGG" id="sbar:H5V43_01785"/>
<dbReference type="EMBL" id="CP060035">
    <property type="protein sequence ID" value="QOT71933.1"/>
    <property type="molecule type" value="Genomic_DNA"/>
</dbReference>
<evidence type="ECO:0000313" key="1">
    <source>
        <dbReference type="EMBL" id="QOT71933.1"/>
    </source>
</evidence>
<gene>
    <name evidence="1" type="ORF">H5V43_01785</name>
</gene>
<dbReference type="Proteomes" id="UP000593663">
    <property type="component" value="Chromosome 1"/>
</dbReference>
<dbReference type="AlphaFoldDB" id="A0A7M2GH66"/>